<organism evidence="12">
    <name type="scientific">Candidozyma auris</name>
    <name type="common">Yeast</name>
    <name type="synonym">Candida auris</name>
    <dbReference type="NCBI Taxonomy" id="498019"/>
    <lineage>
        <taxon>Eukaryota</taxon>
        <taxon>Fungi</taxon>
        <taxon>Dikarya</taxon>
        <taxon>Ascomycota</taxon>
        <taxon>Saccharomycotina</taxon>
        <taxon>Pichiomycetes</taxon>
        <taxon>Metschnikowiaceae</taxon>
        <taxon>Candidozyma</taxon>
    </lineage>
</organism>
<dbReference type="Pfam" id="PF00153">
    <property type="entry name" value="Mito_carr"/>
    <property type="match status" value="3"/>
</dbReference>
<evidence type="ECO:0000256" key="10">
    <source>
        <dbReference type="PROSITE-ProRule" id="PRU00282"/>
    </source>
</evidence>
<dbReference type="PROSITE" id="PS51257">
    <property type="entry name" value="PROKAR_LIPOPROTEIN"/>
    <property type="match status" value="1"/>
</dbReference>
<sequence length="483" mass="52192">MATKTEVKLPNFTVGDYASFALAGAMGCGLTHGAMTPIDVVKTRIQLEPTVYNKGMISSFRQVISKEGAGALLTGLGPTVLGYSLQGAFKFGGYELFKKTFIEQLGFETASKYKNSVFMGSAALAEFFADIALCPLEATRIRLVSQPTFANGLIGGFTRILKEEGVGSFYNGFTPILFKQIPYNIAKFLVFERAAEAIFGFVGKPRADLSQGTLTAINLSAGIIAGCAAAIVSQPADTLLSKVNKTKKAPGQSTVGLLAQLAGQLGFRGSFAGLPTRLVMVGTLTSLQFTIYGSLKAALNCPKGIEFSPVFSVIAHHEGDVFQYHLLKWDGEDLVLNADEKAFFGRIKASNNYILNLPGSNKSANATQIEPKTTSVIVDPDTFQLSTTKTAVNASSGFGIDHQKLTYKNSSQFLACPANTYRGEYYVHWGNNNKTECPNQARGYQIELIVQSDDAINYNPETNKLGNSSLPLIPQKKKRFLFF</sequence>
<keyword evidence="5" id="KW-0677">Repeat</keyword>
<dbReference type="PANTHER" id="PTHR45671:SF12">
    <property type="entry name" value="MITOCHONDRIAL PHOSPHATE CARRIER PROTEIN"/>
    <property type="match status" value="1"/>
</dbReference>
<keyword evidence="3 11" id="KW-0813">Transport</keyword>
<dbReference type="SUPFAM" id="SSF103506">
    <property type="entry name" value="Mitochondrial carrier"/>
    <property type="match status" value="1"/>
</dbReference>
<evidence type="ECO:0000256" key="4">
    <source>
        <dbReference type="ARBA" id="ARBA00022692"/>
    </source>
</evidence>
<dbReference type="GO" id="GO:0005743">
    <property type="term" value="C:mitochondrial inner membrane"/>
    <property type="evidence" value="ECO:0007669"/>
    <property type="project" value="UniProtKB-SubCell"/>
</dbReference>
<dbReference type="InterPro" id="IPR044677">
    <property type="entry name" value="SLC25A3/Pic2/Mir1-like"/>
</dbReference>
<protein>
    <recommendedName>
        <fullName evidence="13">Mitochondrial phosphate carrier protein</fullName>
    </recommendedName>
</protein>
<comment type="subcellular location">
    <subcellularLocation>
        <location evidence="1">Mitochondrion inner membrane</location>
        <topology evidence="1">Multi-pass membrane protein</topology>
    </subcellularLocation>
</comment>
<evidence type="ECO:0000256" key="5">
    <source>
        <dbReference type="ARBA" id="ARBA00022737"/>
    </source>
</evidence>
<comment type="similarity">
    <text evidence="2 11">Belongs to the mitochondrial carrier (TC 2.A.29) family.</text>
</comment>
<evidence type="ECO:0000256" key="3">
    <source>
        <dbReference type="ARBA" id="ARBA00022448"/>
    </source>
</evidence>
<evidence type="ECO:0000256" key="1">
    <source>
        <dbReference type="ARBA" id="ARBA00004448"/>
    </source>
</evidence>
<gene>
    <name evidence="12" type="ORF">CA7LBN_000166</name>
</gene>
<dbReference type="InterPro" id="IPR018108">
    <property type="entry name" value="MCP_transmembrane"/>
</dbReference>
<evidence type="ECO:0000256" key="8">
    <source>
        <dbReference type="ARBA" id="ARBA00023128"/>
    </source>
</evidence>
<dbReference type="GO" id="GO:0005315">
    <property type="term" value="F:phosphate transmembrane transporter activity"/>
    <property type="evidence" value="ECO:0007669"/>
    <property type="project" value="InterPro"/>
</dbReference>
<feature type="repeat" description="Solcar" evidence="10">
    <location>
        <begin position="114"/>
        <end position="197"/>
    </location>
</feature>
<dbReference type="AlphaFoldDB" id="A0A8F3AEY2"/>
<dbReference type="Proteomes" id="UP000825438">
    <property type="component" value="Chromosome I"/>
</dbReference>
<evidence type="ECO:0000256" key="11">
    <source>
        <dbReference type="RuleBase" id="RU000488"/>
    </source>
</evidence>
<dbReference type="EMBL" id="CP076749">
    <property type="protein sequence ID" value="QWW21420.1"/>
    <property type="molecule type" value="Genomic_DNA"/>
</dbReference>
<name>A0A8F3AEY2_CANAR</name>
<evidence type="ECO:0000256" key="6">
    <source>
        <dbReference type="ARBA" id="ARBA00022792"/>
    </source>
</evidence>
<dbReference type="PANTHER" id="PTHR45671">
    <property type="entry name" value="SOLUTE CARRIER FAMILY 25 (MITOCHONDRIAL CARRIER PHOSPHATE CARRIER), MEMBER 3, LIKE-RELATED-RELATED"/>
    <property type="match status" value="1"/>
</dbReference>
<evidence type="ECO:0000256" key="2">
    <source>
        <dbReference type="ARBA" id="ARBA00006375"/>
    </source>
</evidence>
<evidence type="ECO:0000313" key="12">
    <source>
        <dbReference type="EMBL" id="QWW21420.1"/>
    </source>
</evidence>
<dbReference type="GO" id="GO:1990547">
    <property type="term" value="P:mitochondrial phosphate ion transmembrane transport"/>
    <property type="evidence" value="ECO:0007669"/>
    <property type="project" value="InterPro"/>
</dbReference>
<keyword evidence="8" id="KW-0496">Mitochondrion</keyword>
<evidence type="ECO:0000256" key="9">
    <source>
        <dbReference type="ARBA" id="ARBA00023136"/>
    </source>
</evidence>
<evidence type="ECO:0008006" key="13">
    <source>
        <dbReference type="Google" id="ProtNLM"/>
    </source>
</evidence>
<dbReference type="PROSITE" id="PS50920">
    <property type="entry name" value="SOLCAR"/>
    <property type="match status" value="3"/>
</dbReference>
<evidence type="ECO:0000256" key="7">
    <source>
        <dbReference type="ARBA" id="ARBA00022989"/>
    </source>
</evidence>
<dbReference type="Gene3D" id="1.50.40.10">
    <property type="entry name" value="Mitochondrial carrier domain"/>
    <property type="match status" value="1"/>
</dbReference>
<keyword evidence="7" id="KW-1133">Transmembrane helix</keyword>
<accession>A0A8F3AEY2</accession>
<dbReference type="InterPro" id="IPR023395">
    <property type="entry name" value="MCP_dom_sf"/>
</dbReference>
<reference evidence="12" key="1">
    <citation type="submission" date="2021-06" db="EMBL/GenBank/DDBJ databases">
        <title>Candida auris outbreak in lebanese hospital.</title>
        <authorList>
            <person name="Finianos M."/>
        </authorList>
    </citation>
    <scope>NUCLEOTIDE SEQUENCE</scope>
    <source>
        <strain evidence="12">CA7LBN</strain>
    </source>
</reference>
<feature type="repeat" description="Solcar" evidence="10">
    <location>
        <begin position="213"/>
        <end position="298"/>
    </location>
</feature>
<keyword evidence="6" id="KW-0999">Mitochondrion inner membrane</keyword>
<feature type="repeat" description="Solcar" evidence="10">
    <location>
        <begin position="15"/>
        <end position="100"/>
    </location>
</feature>
<proteinExistence type="inferred from homology"/>
<keyword evidence="4 10" id="KW-0812">Transmembrane</keyword>
<dbReference type="FunFam" id="1.50.40.10:FF:000024">
    <property type="entry name" value="MIR1p Mitochondrial phosphate carrier"/>
    <property type="match status" value="1"/>
</dbReference>
<keyword evidence="9 10" id="KW-0472">Membrane</keyword>